<dbReference type="PROSITE" id="PS00463">
    <property type="entry name" value="ZN2_CY6_FUNGAL_1"/>
    <property type="match status" value="1"/>
</dbReference>
<dbReference type="Pfam" id="PF00172">
    <property type="entry name" value="Zn_clus"/>
    <property type="match status" value="1"/>
</dbReference>
<dbReference type="GO" id="GO:0000981">
    <property type="term" value="F:DNA-binding transcription factor activity, RNA polymerase II-specific"/>
    <property type="evidence" value="ECO:0007669"/>
    <property type="project" value="InterPro"/>
</dbReference>
<dbReference type="EMBL" id="ML996082">
    <property type="protein sequence ID" value="KAF2156336.1"/>
    <property type="molecule type" value="Genomic_DNA"/>
</dbReference>
<dbReference type="PANTHER" id="PTHR38791:SF1">
    <property type="entry name" value="TRANSCRIPTION FACTOR, PUTATIVE-RELATED"/>
    <property type="match status" value="1"/>
</dbReference>
<dbReference type="PROSITE" id="PS50048">
    <property type="entry name" value="ZN2_CY6_FUNGAL_2"/>
    <property type="match status" value="1"/>
</dbReference>
<name>A0A9P4J7T8_9PEZI</name>
<dbReference type="InterPro" id="IPR053175">
    <property type="entry name" value="DHMBA_Reg_Transcription_Factor"/>
</dbReference>
<dbReference type="AlphaFoldDB" id="A0A9P4J7T8"/>
<keyword evidence="1" id="KW-0539">Nucleus</keyword>
<dbReference type="SUPFAM" id="SSF57701">
    <property type="entry name" value="Zn2/Cys6 DNA-binding domain"/>
    <property type="match status" value="1"/>
</dbReference>
<dbReference type="OrthoDB" id="5429770at2759"/>
<evidence type="ECO:0000313" key="4">
    <source>
        <dbReference type="Proteomes" id="UP000799439"/>
    </source>
</evidence>
<accession>A0A9P4J7T8</accession>
<evidence type="ECO:0000259" key="2">
    <source>
        <dbReference type="PROSITE" id="PS50048"/>
    </source>
</evidence>
<sequence length="506" mass="56741">MVFTGKPSKACSRCRTRKLKCDLQRPSCRKCVLAGVACHGYRNELDLLFRDQTSSTVAKHKEPEPASHRNLEYGEVVSGYFSSSPTRPLDPKPVDVALAFFCIDYLRESNLEWMPALYTTTPKSSLLTQVMHATALAAFSFEMDEPLMYRQARKIYQESLIRLQSFVDSSKSIEDDVVASALLMSRFESLAKDSIEESITSSWASHVMGTFAIVNARSEAQNFGNPTAIALTEQVVLNYSNYCLSRGLRRPVALSRMCNRLRELFAGQPDLAVRDLRLQFHSFGDTIGKHRKHNLDHDKDRFSFETIQTATLFDLDMQNFMSELAIVTGVNSSSALNPSSQPSSVADYVAETPLYHVYKDHHEARIWNSCRMARLMAQDIIHDETIGLLKAMNRSPGSKNHATRRQLECLQQSSVSTKLQLSEDIFASAFQLLGGGKNNTSHAAASSLAWPLFIAGRTSRHFNGEFVKAQLSYIAKKFKVRSAQLAADNLDKKPYSDDWLVACALF</sequence>
<keyword evidence="4" id="KW-1185">Reference proteome</keyword>
<evidence type="ECO:0000256" key="1">
    <source>
        <dbReference type="ARBA" id="ARBA00023242"/>
    </source>
</evidence>
<dbReference type="GO" id="GO:0008270">
    <property type="term" value="F:zinc ion binding"/>
    <property type="evidence" value="ECO:0007669"/>
    <property type="project" value="InterPro"/>
</dbReference>
<protein>
    <recommendedName>
        <fullName evidence="2">Zn(2)-C6 fungal-type domain-containing protein</fullName>
    </recommendedName>
</protein>
<dbReference type="PANTHER" id="PTHR38791">
    <property type="entry name" value="ZN(II)2CYS6 TRANSCRIPTION FACTOR (EUROFUNG)-RELATED-RELATED"/>
    <property type="match status" value="1"/>
</dbReference>
<feature type="domain" description="Zn(2)-C6 fungal-type" evidence="2">
    <location>
        <begin position="10"/>
        <end position="38"/>
    </location>
</feature>
<dbReference type="Gene3D" id="4.10.240.10">
    <property type="entry name" value="Zn(2)-C6 fungal-type DNA-binding domain"/>
    <property type="match status" value="1"/>
</dbReference>
<evidence type="ECO:0000313" key="3">
    <source>
        <dbReference type="EMBL" id="KAF2156336.1"/>
    </source>
</evidence>
<dbReference type="InterPro" id="IPR001138">
    <property type="entry name" value="Zn2Cys6_DnaBD"/>
</dbReference>
<comment type="caution">
    <text evidence="3">The sequence shown here is derived from an EMBL/GenBank/DDBJ whole genome shotgun (WGS) entry which is preliminary data.</text>
</comment>
<dbReference type="InterPro" id="IPR036864">
    <property type="entry name" value="Zn2-C6_fun-type_DNA-bd_sf"/>
</dbReference>
<gene>
    <name evidence="3" type="ORF">K461DRAFT_265736</name>
</gene>
<dbReference type="CDD" id="cd00067">
    <property type="entry name" value="GAL4"/>
    <property type="match status" value="1"/>
</dbReference>
<proteinExistence type="predicted"/>
<reference evidence="3" key="1">
    <citation type="journal article" date="2020" name="Stud. Mycol.">
        <title>101 Dothideomycetes genomes: a test case for predicting lifestyles and emergence of pathogens.</title>
        <authorList>
            <person name="Haridas S."/>
            <person name="Albert R."/>
            <person name="Binder M."/>
            <person name="Bloem J."/>
            <person name="Labutti K."/>
            <person name="Salamov A."/>
            <person name="Andreopoulos B."/>
            <person name="Baker S."/>
            <person name="Barry K."/>
            <person name="Bills G."/>
            <person name="Bluhm B."/>
            <person name="Cannon C."/>
            <person name="Castanera R."/>
            <person name="Culley D."/>
            <person name="Daum C."/>
            <person name="Ezra D."/>
            <person name="Gonzalez J."/>
            <person name="Henrissat B."/>
            <person name="Kuo A."/>
            <person name="Liang C."/>
            <person name="Lipzen A."/>
            <person name="Lutzoni F."/>
            <person name="Magnuson J."/>
            <person name="Mondo S."/>
            <person name="Nolan M."/>
            <person name="Ohm R."/>
            <person name="Pangilinan J."/>
            <person name="Park H.-J."/>
            <person name="Ramirez L."/>
            <person name="Alfaro M."/>
            <person name="Sun H."/>
            <person name="Tritt A."/>
            <person name="Yoshinaga Y."/>
            <person name="Zwiers L.-H."/>
            <person name="Turgeon B."/>
            <person name="Goodwin S."/>
            <person name="Spatafora J."/>
            <person name="Crous P."/>
            <person name="Grigoriev I."/>
        </authorList>
    </citation>
    <scope>NUCLEOTIDE SEQUENCE</scope>
    <source>
        <strain evidence="3">CBS 260.36</strain>
    </source>
</reference>
<organism evidence="3 4">
    <name type="scientific">Myriangium duriaei CBS 260.36</name>
    <dbReference type="NCBI Taxonomy" id="1168546"/>
    <lineage>
        <taxon>Eukaryota</taxon>
        <taxon>Fungi</taxon>
        <taxon>Dikarya</taxon>
        <taxon>Ascomycota</taxon>
        <taxon>Pezizomycotina</taxon>
        <taxon>Dothideomycetes</taxon>
        <taxon>Dothideomycetidae</taxon>
        <taxon>Myriangiales</taxon>
        <taxon>Myriangiaceae</taxon>
        <taxon>Myriangium</taxon>
    </lineage>
</organism>
<dbReference type="SMART" id="SM00066">
    <property type="entry name" value="GAL4"/>
    <property type="match status" value="1"/>
</dbReference>
<dbReference type="Proteomes" id="UP000799439">
    <property type="component" value="Unassembled WGS sequence"/>
</dbReference>